<dbReference type="EMBL" id="BART01006043">
    <property type="protein sequence ID" value="GAG56883.1"/>
    <property type="molecule type" value="Genomic_DNA"/>
</dbReference>
<accession>X0Z912</accession>
<evidence type="ECO:0000256" key="1">
    <source>
        <dbReference type="ARBA" id="ARBA00001946"/>
    </source>
</evidence>
<comment type="cofactor">
    <cofactor evidence="1">
        <name>Mg(2+)</name>
        <dbReference type="ChEBI" id="CHEBI:18420"/>
    </cofactor>
</comment>
<feature type="non-terminal residue" evidence="5">
    <location>
        <position position="1"/>
    </location>
</feature>
<feature type="domain" description="VRR-NUC" evidence="4">
    <location>
        <begin position="8"/>
        <end position="61"/>
    </location>
</feature>
<comment type="caution">
    <text evidence="5">The sequence shown here is derived from an EMBL/GenBank/DDBJ whole genome shotgun (WGS) entry which is preliminary data.</text>
</comment>
<gene>
    <name evidence="5" type="ORF">S01H4_13738</name>
</gene>
<evidence type="ECO:0000259" key="4">
    <source>
        <dbReference type="Pfam" id="PF08774"/>
    </source>
</evidence>
<keyword evidence="2" id="KW-0540">Nuclease</keyword>
<sequence>EKYEKLGYDVIKDGLPDLLILKDGKLEFIEVKFKFDDLNPNQIRAFRLLKKHKIPVRKERVAQIHNSPLLKRWKKEVKNSEM</sequence>
<proteinExistence type="predicted"/>
<organism evidence="5">
    <name type="scientific">marine sediment metagenome</name>
    <dbReference type="NCBI Taxonomy" id="412755"/>
    <lineage>
        <taxon>unclassified sequences</taxon>
        <taxon>metagenomes</taxon>
        <taxon>ecological metagenomes</taxon>
    </lineage>
</organism>
<protein>
    <recommendedName>
        <fullName evidence="4">VRR-NUC domain-containing protein</fullName>
    </recommendedName>
</protein>
<dbReference type="AlphaFoldDB" id="X0Z912"/>
<reference evidence="5" key="1">
    <citation type="journal article" date="2014" name="Front. Microbiol.">
        <title>High frequency of phylogenetically diverse reductive dehalogenase-homologous genes in deep subseafloor sedimentary metagenomes.</title>
        <authorList>
            <person name="Kawai M."/>
            <person name="Futagami T."/>
            <person name="Toyoda A."/>
            <person name="Takaki Y."/>
            <person name="Nishi S."/>
            <person name="Hori S."/>
            <person name="Arai W."/>
            <person name="Tsubouchi T."/>
            <person name="Morono Y."/>
            <person name="Uchiyama I."/>
            <person name="Ito T."/>
            <person name="Fujiyama A."/>
            <person name="Inagaki F."/>
            <person name="Takami H."/>
        </authorList>
    </citation>
    <scope>NUCLEOTIDE SEQUENCE</scope>
    <source>
        <strain evidence="5">Expedition CK06-06</strain>
    </source>
</reference>
<dbReference type="Gene3D" id="3.40.1350.10">
    <property type="match status" value="1"/>
</dbReference>
<dbReference type="InterPro" id="IPR011856">
    <property type="entry name" value="tRNA_endonuc-like_dom_sf"/>
</dbReference>
<dbReference type="Pfam" id="PF08774">
    <property type="entry name" value="VRR_NUC"/>
    <property type="match status" value="1"/>
</dbReference>
<evidence type="ECO:0000313" key="5">
    <source>
        <dbReference type="EMBL" id="GAG56883.1"/>
    </source>
</evidence>
<dbReference type="InterPro" id="IPR014883">
    <property type="entry name" value="VRR_NUC"/>
</dbReference>
<dbReference type="GO" id="GO:0003676">
    <property type="term" value="F:nucleic acid binding"/>
    <property type="evidence" value="ECO:0007669"/>
    <property type="project" value="InterPro"/>
</dbReference>
<evidence type="ECO:0000256" key="3">
    <source>
        <dbReference type="ARBA" id="ARBA00022801"/>
    </source>
</evidence>
<evidence type="ECO:0000256" key="2">
    <source>
        <dbReference type="ARBA" id="ARBA00022722"/>
    </source>
</evidence>
<dbReference type="GO" id="GO:0004518">
    <property type="term" value="F:nuclease activity"/>
    <property type="evidence" value="ECO:0007669"/>
    <property type="project" value="UniProtKB-KW"/>
</dbReference>
<dbReference type="GO" id="GO:0016788">
    <property type="term" value="F:hydrolase activity, acting on ester bonds"/>
    <property type="evidence" value="ECO:0007669"/>
    <property type="project" value="InterPro"/>
</dbReference>
<keyword evidence="3" id="KW-0378">Hydrolase</keyword>
<name>X0Z912_9ZZZZ</name>